<dbReference type="RefSeq" id="WP_093996251.1">
    <property type="nucleotide sequence ID" value="NZ_FXYD01000003.1"/>
</dbReference>
<evidence type="ECO:0000313" key="15">
    <source>
        <dbReference type="EMBL" id="SMX39063.1"/>
    </source>
</evidence>
<dbReference type="InterPro" id="IPR000594">
    <property type="entry name" value="ThiF_NAD_FAD-bd"/>
</dbReference>
<evidence type="ECO:0000256" key="1">
    <source>
        <dbReference type="ARBA" id="ARBA00009919"/>
    </source>
</evidence>
<evidence type="ECO:0000256" key="5">
    <source>
        <dbReference type="ARBA" id="ARBA00052218"/>
    </source>
</evidence>
<dbReference type="EC" id="2.7.7.80" evidence="8"/>
<accession>A0A238K8D3</accession>
<dbReference type="GO" id="GO:0005524">
    <property type="term" value="F:ATP binding"/>
    <property type="evidence" value="ECO:0007669"/>
    <property type="project" value="UniProtKB-KW"/>
</dbReference>
<evidence type="ECO:0000256" key="13">
    <source>
        <dbReference type="SAM" id="Phobius"/>
    </source>
</evidence>
<gene>
    <name evidence="15" type="primary">moeZ</name>
    <name evidence="15" type="ORF">OCA8868_01815</name>
</gene>
<evidence type="ECO:0000256" key="6">
    <source>
        <dbReference type="ARBA" id="ARBA00055169"/>
    </source>
</evidence>
<dbReference type="OrthoDB" id="9804286at2"/>
<dbReference type="Proteomes" id="UP000203464">
    <property type="component" value="Unassembled WGS sequence"/>
</dbReference>
<keyword evidence="4" id="KW-0067">ATP-binding</keyword>
<name>A0A238K8D3_9RHOB</name>
<evidence type="ECO:0000256" key="8">
    <source>
        <dbReference type="ARBA" id="ARBA00066884"/>
    </source>
</evidence>
<reference evidence="16" key="1">
    <citation type="submission" date="2017-05" db="EMBL/GenBank/DDBJ databases">
        <authorList>
            <person name="Rodrigo-Torres L."/>
            <person name="Arahal R. D."/>
            <person name="Lucena T."/>
        </authorList>
    </citation>
    <scope>NUCLEOTIDE SEQUENCE [LARGE SCALE GENOMIC DNA]</scope>
    <source>
        <strain evidence="16">CECT 8868</strain>
    </source>
</reference>
<dbReference type="GO" id="GO:0008641">
    <property type="term" value="F:ubiquitin-like modifier activating enzyme activity"/>
    <property type="evidence" value="ECO:0007669"/>
    <property type="project" value="InterPro"/>
</dbReference>
<evidence type="ECO:0000256" key="9">
    <source>
        <dbReference type="ARBA" id="ARBA00073635"/>
    </source>
</evidence>
<feature type="transmembrane region" description="Helical" evidence="13">
    <location>
        <begin position="27"/>
        <end position="47"/>
    </location>
</feature>
<keyword evidence="16" id="KW-1185">Reference proteome</keyword>
<protein>
    <recommendedName>
        <fullName evidence="9">Molybdopterin-synthase adenylyltransferase</fullName>
        <ecNumber evidence="8">2.7.7.80</ecNumber>
    </recommendedName>
    <alternativeName>
        <fullName evidence="12">MoaD protein adenylase</fullName>
    </alternativeName>
    <alternativeName>
        <fullName evidence="10">Molybdopterin-converting factor subunit 1 adenylase</fullName>
    </alternativeName>
    <alternativeName>
        <fullName evidence="11">Sulfur carrier protein MoaD adenylyltransferase</fullName>
    </alternativeName>
</protein>
<sequence length="347" mass="37120">MMIVIGLAAALWGIGLAMKLPRSYRFAMIAVLLAVVIVLHFVLPDGHPIRRNTGDEPEVWIFAVFAGLVVFGYSNLLSALRARSGPVTNDSIQANSDEGPFTDSELTRYARHIVLREIGGAGQKALKDASVLVVGAGGLGAPALQYLAAAGVGTIGVIDDDVVDNSNLQRQVIHTEPSIGKPKVQSAAEAMRALNSNVTVKPYQRRLTREIASELVAEYDLVLDGTDNFETRYLVNEVCVKAQKPLISAALTQWEGQISEYVPHAGTPCYQCIFPERPDPSLVPSCAEGGVLGPLPGVLGAMMAVEAVKSLTVAGEGLRGRLLIYDALYAETRIITIKPRTDCLICG</sequence>
<dbReference type="NCBIfam" id="NF004281">
    <property type="entry name" value="PRK05690.1"/>
    <property type="match status" value="1"/>
</dbReference>
<evidence type="ECO:0000313" key="16">
    <source>
        <dbReference type="Proteomes" id="UP000203464"/>
    </source>
</evidence>
<keyword evidence="13" id="KW-1133">Transmembrane helix</keyword>
<keyword evidence="3" id="KW-0547">Nucleotide-binding</keyword>
<feature type="transmembrane region" description="Helical" evidence="13">
    <location>
        <begin position="59"/>
        <end position="80"/>
    </location>
</feature>
<keyword evidence="13" id="KW-0472">Membrane</keyword>
<dbReference type="EMBL" id="FXYD01000003">
    <property type="protein sequence ID" value="SMX39063.1"/>
    <property type="molecule type" value="Genomic_DNA"/>
</dbReference>
<dbReference type="GO" id="GO:0008146">
    <property type="term" value="F:sulfotransferase activity"/>
    <property type="evidence" value="ECO:0007669"/>
    <property type="project" value="TreeGrafter"/>
</dbReference>
<comment type="similarity">
    <text evidence="1">Belongs to the HesA/MoeB/ThiF family.</text>
</comment>
<comment type="function">
    <text evidence="6">Catalyzes the adenylation by ATP of the carboxyl group of the C-terminal glycine of sulfur carrier protein MoaD.</text>
</comment>
<evidence type="ECO:0000256" key="4">
    <source>
        <dbReference type="ARBA" id="ARBA00022840"/>
    </source>
</evidence>
<dbReference type="InterPro" id="IPR035985">
    <property type="entry name" value="Ubiquitin-activating_enz"/>
</dbReference>
<organism evidence="15 16">
    <name type="scientific">Octadecabacter ascidiaceicola</name>
    <dbReference type="NCBI Taxonomy" id="1655543"/>
    <lineage>
        <taxon>Bacteria</taxon>
        <taxon>Pseudomonadati</taxon>
        <taxon>Pseudomonadota</taxon>
        <taxon>Alphaproteobacteria</taxon>
        <taxon>Rhodobacterales</taxon>
        <taxon>Roseobacteraceae</taxon>
        <taxon>Octadecabacter</taxon>
    </lineage>
</organism>
<keyword evidence="13" id="KW-0812">Transmembrane</keyword>
<comment type="subunit">
    <text evidence="7">Homodimer. Forms a stable heterotetrameric complex of 2 MoeB and 2 MoaD during adenylation of MoaD.</text>
</comment>
<dbReference type="CDD" id="cd00757">
    <property type="entry name" value="ThiF_MoeB_HesA_family"/>
    <property type="match status" value="1"/>
</dbReference>
<evidence type="ECO:0000256" key="11">
    <source>
        <dbReference type="ARBA" id="ARBA00075328"/>
    </source>
</evidence>
<evidence type="ECO:0000256" key="2">
    <source>
        <dbReference type="ARBA" id="ARBA00022679"/>
    </source>
</evidence>
<dbReference type="FunFam" id="3.40.50.720:FF:000033">
    <property type="entry name" value="Adenylyltransferase and sulfurtransferase MOCS3"/>
    <property type="match status" value="1"/>
</dbReference>
<feature type="domain" description="THIF-type NAD/FAD binding fold" evidence="14">
    <location>
        <begin position="109"/>
        <end position="343"/>
    </location>
</feature>
<evidence type="ECO:0000256" key="10">
    <source>
        <dbReference type="ARBA" id="ARBA00075110"/>
    </source>
</evidence>
<dbReference type="GO" id="GO:0061605">
    <property type="term" value="F:molybdopterin-synthase adenylyltransferase activity"/>
    <property type="evidence" value="ECO:0007669"/>
    <property type="project" value="UniProtKB-EC"/>
</dbReference>
<keyword evidence="2 15" id="KW-0808">Transferase</keyword>
<evidence type="ECO:0000256" key="3">
    <source>
        <dbReference type="ARBA" id="ARBA00022741"/>
    </source>
</evidence>
<evidence type="ECO:0000256" key="7">
    <source>
        <dbReference type="ARBA" id="ARBA00063809"/>
    </source>
</evidence>
<dbReference type="Gene3D" id="3.40.50.720">
    <property type="entry name" value="NAD(P)-binding Rossmann-like Domain"/>
    <property type="match status" value="1"/>
</dbReference>
<dbReference type="InterPro" id="IPR045886">
    <property type="entry name" value="ThiF/MoeB/HesA"/>
</dbReference>
<comment type="catalytic activity">
    <reaction evidence="5">
        <text>[molybdopterin-synthase sulfur-carrier protein]-C-terminal Gly-Gly + ATP + H(+) = [molybdopterin-synthase sulfur-carrier protein]-C-terminal Gly-Gly-AMP + diphosphate</text>
        <dbReference type="Rhea" id="RHEA:43616"/>
        <dbReference type="Rhea" id="RHEA-COMP:12159"/>
        <dbReference type="Rhea" id="RHEA-COMP:12202"/>
        <dbReference type="ChEBI" id="CHEBI:15378"/>
        <dbReference type="ChEBI" id="CHEBI:30616"/>
        <dbReference type="ChEBI" id="CHEBI:33019"/>
        <dbReference type="ChEBI" id="CHEBI:90618"/>
        <dbReference type="ChEBI" id="CHEBI:90778"/>
        <dbReference type="EC" id="2.7.7.80"/>
    </reaction>
</comment>
<proteinExistence type="inferred from homology"/>
<dbReference type="GO" id="GO:0004792">
    <property type="term" value="F:thiosulfate-cyanide sulfurtransferase activity"/>
    <property type="evidence" value="ECO:0007669"/>
    <property type="project" value="TreeGrafter"/>
</dbReference>
<dbReference type="SUPFAM" id="SSF69572">
    <property type="entry name" value="Activating enzymes of the ubiquitin-like proteins"/>
    <property type="match status" value="1"/>
</dbReference>
<evidence type="ECO:0000259" key="14">
    <source>
        <dbReference type="Pfam" id="PF00899"/>
    </source>
</evidence>
<evidence type="ECO:0000256" key="12">
    <source>
        <dbReference type="ARBA" id="ARBA00078531"/>
    </source>
</evidence>
<dbReference type="AlphaFoldDB" id="A0A238K8D3"/>
<dbReference type="PANTHER" id="PTHR10953:SF102">
    <property type="entry name" value="ADENYLYLTRANSFERASE AND SULFURTRANSFERASE MOCS3"/>
    <property type="match status" value="1"/>
</dbReference>
<dbReference type="PANTHER" id="PTHR10953">
    <property type="entry name" value="UBIQUITIN-ACTIVATING ENZYME E1"/>
    <property type="match status" value="1"/>
</dbReference>
<dbReference type="GO" id="GO:0005829">
    <property type="term" value="C:cytosol"/>
    <property type="evidence" value="ECO:0007669"/>
    <property type="project" value="TreeGrafter"/>
</dbReference>
<keyword evidence="15" id="KW-0548">Nucleotidyltransferase</keyword>
<dbReference type="Pfam" id="PF00899">
    <property type="entry name" value="ThiF"/>
    <property type="match status" value="1"/>
</dbReference>